<name>A0A542E781_9ACTN</name>
<feature type="transmembrane region" description="Helical" evidence="1">
    <location>
        <begin position="6"/>
        <end position="24"/>
    </location>
</feature>
<dbReference type="AlphaFoldDB" id="A0A542E781"/>
<comment type="caution">
    <text evidence="2">The sequence shown here is derived from an EMBL/GenBank/DDBJ whole genome shotgun (WGS) entry which is preliminary data.</text>
</comment>
<keyword evidence="1" id="KW-0812">Transmembrane</keyword>
<feature type="transmembrane region" description="Helical" evidence="1">
    <location>
        <begin position="182"/>
        <end position="201"/>
    </location>
</feature>
<protein>
    <submittedName>
        <fullName evidence="2">Uncharacterized protein</fullName>
    </submittedName>
</protein>
<keyword evidence="3" id="KW-1185">Reference proteome</keyword>
<feature type="transmembrane region" description="Helical" evidence="1">
    <location>
        <begin position="36"/>
        <end position="55"/>
    </location>
</feature>
<dbReference type="RefSeq" id="WP_141858167.1">
    <property type="nucleotide sequence ID" value="NZ_BAAAKA010000025.1"/>
</dbReference>
<evidence type="ECO:0000313" key="2">
    <source>
        <dbReference type="EMBL" id="TQJ11190.1"/>
    </source>
</evidence>
<dbReference type="OrthoDB" id="3825803at2"/>
<feature type="transmembrane region" description="Helical" evidence="1">
    <location>
        <begin position="87"/>
        <end position="105"/>
    </location>
</feature>
<dbReference type="EMBL" id="VFMM01000002">
    <property type="protein sequence ID" value="TQJ11190.1"/>
    <property type="molecule type" value="Genomic_DNA"/>
</dbReference>
<evidence type="ECO:0000313" key="3">
    <source>
        <dbReference type="Proteomes" id="UP000316298"/>
    </source>
</evidence>
<gene>
    <name evidence="2" type="ORF">FB475_4098</name>
</gene>
<reference evidence="2 3" key="1">
    <citation type="submission" date="2019-06" db="EMBL/GenBank/DDBJ databases">
        <title>Sequencing the genomes of 1000 actinobacteria strains.</title>
        <authorList>
            <person name="Klenk H.-P."/>
        </authorList>
    </citation>
    <scope>NUCLEOTIDE SEQUENCE [LARGE SCALE GENOMIC DNA]</scope>
    <source>
        <strain evidence="2 3">DSM 17305</strain>
    </source>
</reference>
<evidence type="ECO:0000256" key="1">
    <source>
        <dbReference type="SAM" id="Phobius"/>
    </source>
</evidence>
<feature type="transmembrane region" description="Helical" evidence="1">
    <location>
        <begin position="61"/>
        <end position="80"/>
    </location>
</feature>
<dbReference type="Proteomes" id="UP000316298">
    <property type="component" value="Unassembled WGS sequence"/>
</dbReference>
<organism evidence="2 3">
    <name type="scientific">Kribbella jejuensis</name>
    <dbReference type="NCBI Taxonomy" id="236068"/>
    <lineage>
        <taxon>Bacteria</taxon>
        <taxon>Bacillati</taxon>
        <taxon>Actinomycetota</taxon>
        <taxon>Actinomycetes</taxon>
        <taxon>Propionibacteriales</taxon>
        <taxon>Kribbellaceae</taxon>
        <taxon>Kribbella</taxon>
    </lineage>
</organism>
<sequence>MKYLPLEFFAGVSLIIVVSVIAGRHLRRPGSPHGPTWRYILLGLMLFITAGTLNALPPHNVVLATLVMILGVAFFAIGIATLGGGNFSFYGAAACGMAAVPFLMLPTPIGLHIVGKTITCRVRGWDGFSVTDFTADCPDGHSYDFHKHGLHDFPGGNVPVVVDPHGVLQPQYVGEENLPEEAVFGGLALVGAAGIIGAAAYNRKRLHGQVKHVVKPGFSSGP</sequence>
<proteinExistence type="predicted"/>
<accession>A0A542E781</accession>
<keyword evidence="1" id="KW-1133">Transmembrane helix</keyword>
<keyword evidence="1" id="KW-0472">Membrane</keyword>